<reference evidence="1 2" key="1">
    <citation type="journal article" date="2019" name="PLoS Negl. Trop. Dis.">
        <title>Whole genome sequencing of Entamoeba nuttalli reveals mammalian host-related molecular signatures and a novel octapeptide-repeat surface protein.</title>
        <authorList>
            <person name="Tanaka M."/>
            <person name="Makiuchi T."/>
            <person name="Komiyama T."/>
            <person name="Shiina T."/>
            <person name="Osaki K."/>
            <person name="Tachibana H."/>
        </authorList>
    </citation>
    <scope>NUCLEOTIDE SEQUENCE [LARGE SCALE GENOMIC DNA]</scope>
    <source>
        <strain evidence="1 2">P19-061405</strain>
    </source>
</reference>
<proteinExistence type="predicted"/>
<dbReference type="Proteomes" id="UP001628156">
    <property type="component" value="Unassembled WGS sequence"/>
</dbReference>
<keyword evidence="2" id="KW-1185">Reference proteome</keyword>
<sequence length="109" mass="12630">MQYWYNKALDHIRVVYKNGVLNCDGKFVFESSVDYVSTLGQIISKKENTVNSHYDGDKRIEGVPLFVSSSTKEIGQYPEQLEGAYQLHFKTFLMYFIPNEDKSVFSPFL</sequence>
<organism evidence="1 2">
    <name type="scientific">Entamoeba nuttalli</name>
    <dbReference type="NCBI Taxonomy" id="412467"/>
    <lineage>
        <taxon>Eukaryota</taxon>
        <taxon>Amoebozoa</taxon>
        <taxon>Evosea</taxon>
        <taxon>Archamoebae</taxon>
        <taxon>Mastigamoebida</taxon>
        <taxon>Entamoebidae</taxon>
        <taxon>Entamoeba</taxon>
    </lineage>
</organism>
<evidence type="ECO:0000313" key="2">
    <source>
        <dbReference type="Proteomes" id="UP001628156"/>
    </source>
</evidence>
<name>A0ABQ0DWY9_9EUKA</name>
<evidence type="ECO:0000313" key="1">
    <source>
        <dbReference type="EMBL" id="GAB1227376.1"/>
    </source>
</evidence>
<comment type="caution">
    <text evidence="1">The sequence shown here is derived from an EMBL/GenBank/DDBJ whole genome shotgun (WGS) entry which is preliminary data.</text>
</comment>
<accession>A0ABQ0DWY9</accession>
<gene>
    <name evidence="1" type="ORF">ENUP19_0337G0015</name>
</gene>
<dbReference type="EMBL" id="BAAFRS010000337">
    <property type="protein sequence ID" value="GAB1227376.1"/>
    <property type="molecule type" value="Genomic_DNA"/>
</dbReference>
<protein>
    <submittedName>
        <fullName evidence="1">Uncharacterized protein</fullName>
    </submittedName>
</protein>